<dbReference type="FunFam" id="3.40.50.300:FF:000006">
    <property type="entry name" value="DNA-binding transcriptional regulator NtrC"/>
    <property type="match status" value="1"/>
</dbReference>
<protein>
    <submittedName>
        <fullName evidence="12">Sigma-54-dependent Fis family transcriptional regulator</fullName>
    </submittedName>
</protein>
<dbReference type="InterPro" id="IPR003593">
    <property type="entry name" value="AAA+_ATPase"/>
</dbReference>
<evidence type="ECO:0000256" key="3">
    <source>
        <dbReference type="ARBA" id="ARBA00022840"/>
    </source>
</evidence>
<dbReference type="Proteomes" id="UP000522333">
    <property type="component" value="Unassembled WGS sequence"/>
</dbReference>
<evidence type="ECO:0000259" key="10">
    <source>
        <dbReference type="PROSITE" id="PS50045"/>
    </source>
</evidence>
<evidence type="ECO:0000313" key="13">
    <source>
        <dbReference type="Proteomes" id="UP000522333"/>
    </source>
</evidence>
<evidence type="ECO:0000259" key="11">
    <source>
        <dbReference type="PROSITE" id="PS50110"/>
    </source>
</evidence>
<keyword evidence="4" id="KW-0902">Two-component regulatory system</keyword>
<dbReference type="Gene3D" id="1.10.10.60">
    <property type="entry name" value="Homeodomain-like"/>
    <property type="match status" value="1"/>
</dbReference>
<proteinExistence type="predicted"/>
<dbReference type="Pfam" id="PF02954">
    <property type="entry name" value="HTH_8"/>
    <property type="match status" value="1"/>
</dbReference>
<dbReference type="FunFam" id="3.40.50.2300:FF:000018">
    <property type="entry name" value="DNA-binding transcriptional regulator NtrC"/>
    <property type="match status" value="1"/>
</dbReference>
<keyword evidence="2" id="KW-0547">Nucleotide-binding</keyword>
<dbReference type="InterPro" id="IPR025943">
    <property type="entry name" value="Sigma_54_int_dom_ATP-bd_2"/>
</dbReference>
<dbReference type="PROSITE" id="PS00675">
    <property type="entry name" value="SIGMA54_INTERACT_1"/>
    <property type="match status" value="1"/>
</dbReference>
<keyword evidence="5" id="KW-0805">Transcription regulation</keyword>
<dbReference type="InterPro" id="IPR025662">
    <property type="entry name" value="Sigma_54_int_dom_ATP-bd_1"/>
</dbReference>
<dbReference type="InterPro" id="IPR027417">
    <property type="entry name" value="P-loop_NTPase"/>
</dbReference>
<reference evidence="12 13" key="1">
    <citation type="submission" date="2020-04" db="EMBL/GenBank/DDBJ databases">
        <authorList>
            <person name="Hitch T.C.A."/>
            <person name="Wylensek D."/>
            <person name="Clavel T."/>
        </authorList>
    </citation>
    <scope>NUCLEOTIDE SEQUENCE [LARGE SCALE GENOMIC DNA]</scope>
    <source>
        <strain evidence="12 13">PG-251-APC-1</strain>
    </source>
</reference>
<dbReference type="SMART" id="SM00448">
    <property type="entry name" value="REC"/>
    <property type="match status" value="1"/>
</dbReference>
<dbReference type="GO" id="GO:0005524">
    <property type="term" value="F:ATP binding"/>
    <property type="evidence" value="ECO:0007669"/>
    <property type="project" value="UniProtKB-KW"/>
</dbReference>
<feature type="modified residue" description="4-aspartylphosphate" evidence="8">
    <location>
        <position position="52"/>
    </location>
</feature>
<evidence type="ECO:0000256" key="8">
    <source>
        <dbReference type="PROSITE-ProRule" id="PRU00169"/>
    </source>
</evidence>
<gene>
    <name evidence="12" type="ORF">HF854_06170</name>
</gene>
<evidence type="ECO:0000256" key="5">
    <source>
        <dbReference type="ARBA" id="ARBA00023015"/>
    </source>
</evidence>
<organism evidence="12 13">
    <name type="scientific">Desulfovibrio piger</name>
    <dbReference type="NCBI Taxonomy" id="901"/>
    <lineage>
        <taxon>Bacteria</taxon>
        <taxon>Pseudomonadati</taxon>
        <taxon>Thermodesulfobacteriota</taxon>
        <taxon>Desulfovibrionia</taxon>
        <taxon>Desulfovibrionales</taxon>
        <taxon>Desulfovibrionaceae</taxon>
        <taxon>Desulfovibrio</taxon>
    </lineage>
</organism>
<evidence type="ECO:0000313" key="12">
    <source>
        <dbReference type="EMBL" id="NME52119.1"/>
    </source>
</evidence>
<dbReference type="CDD" id="cd00009">
    <property type="entry name" value="AAA"/>
    <property type="match status" value="1"/>
</dbReference>
<dbReference type="GO" id="GO:0043565">
    <property type="term" value="F:sequence-specific DNA binding"/>
    <property type="evidence" value="ECO:0007669"/>
    <property type="project" value="InterPro"/>
</dbReference>
<dbReference type="Gene3D" id="3.40.50.2300">
    <property type="match status" value="1"/>
</dbReference>
<sequence length="521" mass="57294">MAEILIVDDDHHLRQGFQRLLDAEGYETRTAASAEEALNLMRERMPQCVVMDVRMPGMDGLEALKRMRALEGCPPVVIMTAYSTTETAIEATRLGAFDYMLKPFDIPQVLELLQRALAAGESQRRHEAQSAEEALGEEDDIRLVGHTPPMQELYKAIGRVAPTDALVLIRGESGTGKELVANAIWRYSPRSRRPFSVINCVAIPDTLLESELFGYERGAFTGAQHRRIGRIEQAAGGTIFLDEIGDMPPGIQAKLLRLLQEKQIQRLGGHDSIDVDVRIIAATNANLEQAVADGRFREDLYYRLKVVTLWTPPLRERREDIPALAAFLLHRQAAELHRPDPGLEEEALRYLAGLDWPGNVRELSNALQKALVFNSGAPVSIRDLQLVLDSPAVHPPAAGLSINGNGDTGPAPGVRRSPVGTRNGFHEGEAPVEDAPASAGVPHNDEQRSLASIVTACLRSGDPSPFDTCMDIMGRAVVREALRQCRGNRSQAARLLGLSRPTLLARMEKYGLKIETRISDE</sequence>
<dbReference type="PROSITE" id="PS50045">
    <property type="entry name" value="SIGMA54_INTERACT_4"/>
    <property type="match status" value="1"/>
</dbReference>
<dbReference type="Pfam" id="PF25601">
    <property type="entry name" value="AAA_lid_14"/>
    <property type="match status" value="1"/>
</dbReference>
<feature type="region of interest" description="Disordered" evidence="9">
    <location>
        <begin position="399"/>
        <end position="443"/>
    </location>
</feature>
<dbReference type="AlphaFoldDB" id="A0A848CGY1"/>
<dbReference type="SUPFAM" id="SSF52172">
    <property type="entry name" value="CheY-like"/>
    <property type="match status" value="1"/>
</dbReference>
<keyword evidence="3" id="KW-0067">ATP-binding</keyword>
<dbReference type="GO" id="GO:0006355">
    <property type="term" value="P:regulation of DNA-templated transcription"/>
    <property type="evidence" value="ECO:0007669"/>
    <property type="project" value="InterPro"/>
</dbReference>
<dbReference type="Pfam" id="PF00158">
    <property type="entry name" value="Sigma54_activat"/>
    <property type="match status" value="1"/>
</dbReference>
<dbReference type="GO" id="GO:0000160">
    <property type="term" value="P:phosphorelay signal transduction system"/>
    <property type="evidence" value="ECO:0007669"/>
    <property type="project" value="UniProtKB-KW"/>
</dbReference>
<dbReference type="PANTHER" id="PTHR32071">
    <property type="entry name" value="TRANSCRIPTIONAL REGULATORY PROTEIN"/>
    <property type="match status" value="1"/>
</dbReference>
<dbReference type="InterPro" id="IPR002197">
    <property type="entry name" value="HTH_Fis"/>
</dbReference>
<dbReference type="EMBL" id="JABAFY010000017">
    <property type="protein sequence ID" value="NME52119.1"/>
    <property type="molecule type" value="Genomic_DNA"/>
</dbReference>
<dbReference type="PRINTS" id="PR01590">
    <property type="entry name" value="HTHFIS"/>
</dbReference>
<dbReference type="InterPro" id="IPR011006">
    <property type="entry name" value="CheY-like_superfamily"/>
</dbReference>
<feature type="domain" description="Sigma-54 factor interaction" evidence="10">
    <location>
        <begin position="143"/>
        <end position="372"/>
    </location>
</feature>
<dbReference type="InterPro" id="IPR009057">
    <property type="entry name" value="Homeodomain-like_sf"/>
</dbReference>
<dbReference type="SMART" id="SM00382">
    <property type="entry name" value="AAA"/>
    <property type="match status" value="1"/>
</dbReference>
<dbReference type="SUPFAM" id="SSF46689">
    <property type="entry name" value="Homeodomain-like"/>
    <property type="match status" value="1"/>
</dbReference>
<dbReference type="Pfam" id="PF00072">
    <property type="entry name" value="Response_reg"/>
    <property type="match status" value="1"/>
</dbReference>
<dbReference type="PROSITE" id="PS00688">
    <property type="entry name" value="SIGMA54_INTERACT_3"/>
    <property type="match status" value="1"/>
</dbReference>
<evidence type="ECO:0000256" key="9">
    <source>
        <dbReference type="SAM" id="MobiDB-lite"/>
    </source>
</evidence>
<accession>A0A848CGY1</accession>
<dbReference type="InterPro" id="IPR002078">
    <property type="entry name" value="Sigma_54_int"/>
</dbReference>
<keyword evidence="1 8" id="KW-0597">Phosphoprotein</keyword>
<dbReference type="RefSeq" id="WP_168935505.1">
    <property type="nucleotide sequence ID" value="NZ_JABAFY010000017.1"/>
</dbReference>
<evidence type="ECO:0000256" key="7">
    <source>
        <dbReference type="ARBA" id="ARBA00023163"/>
    </source>
</evidence>
<dbReference type="SUPFAM" id="SSF52540">
    <property type="entry name" value="P-loop containing nucleoside triphosphate hydrolases"/>
    <property type="match status" value="1"/>
</dbReference>
<name>A0A848CGY1_9BACT</name>
<dbReference type="InterPro" id="IPR001789">
    <property type="entry name" value="Sig_transdc_resp-reg_receiver"/>
</dbReference>
<dbReference type="PROSITE" id="PS50110">
    <property type="entry name" value="RESPONSE_REGULATORY"/>
    <property type="match status" value="1"/>
</dbReference>
<evidence type="ECO:0000256" key="2">
    <source>
        <dbReference type="ARBA" id="ARBA00022741"/>
    </source>
</evidence>
<keyword evidence="6" id="KW-0238">DNA-binding</keyword>
<evidence type="ECO:0000256" key="6">
    <source>
        <dbReference type="ARBA" id="ARBA00023125"/>
    </source>
</evidence>
<dbReference type="Gene3D" id="1.10.8.60">
    <property type="match status" value="1"/>
</dbReference>
<comment type="caution">
    <text evidence="12">The sequence shown here is derived from an EMBL/GenBank/DDBJ whole genome shotgun (WGS) entry which is preliminary data.</text>
</comment>
<dbReference type="InterPro" id="IPR058031">
    <property type="entry name" value="AAA_lid_NorR"/>
</dbReference>
<dbReference type="PROSITE" id="PS00676">
    <property type="entry name" value="SIGMA54_INTERACT_2"/>
    <property type="match status" value="1"/>
</dbReference>
<evidence type="ECO:0000256" key="4">
    <source>
        <dbReference type="ARBA" id="ARBA00023012"/>
    </source>
</evidence>
<keyword evidence="7" id="KW-0804">Transcription</keyword>
<dbReference type="InterPro" id="IPR025944">
    <property type="entry name" value="Sigma_54_int_dom_CS"/>
</dbReference>
<evidence type="ECO:0000256" key="1">
    <source>
        <dbReference type="ARBA" id="ARBA00022553"/>
    </source>
</evidence>
<feature type="domain" description="Response regulatory" evidence="11">
    <location>
        <begin position="3"/>
        <end position="117"/>
    </location>
</feature>
<dbReference type="Gene3D" id="3.40.50.300">
    <property type="entry name" value="P-loop containing nucleotide triphosphate hydrolases"/>
    <property type="match status" value="1"/>
</dbReference>